<dbReference type="Proteomes" id="UP001239083">
    <property type="component" value="Unassembled WGS sequence"/>
</dbReference>
<accession>A0ABU0R705</accession>
<proteinExistence type="predicted"/>
<evidence type="ECO:0000313" key="1">
    <source>
        <dbReference type="EMBL" id="MDQ0893863.1"/>
    </source>
</evidence>
<evidence type="ECO:0000313" key="2">
    <source>
        <dbReference type="Proteomes" id="UP001239083"/>
    </source>
</evidence>
<gene>
    <name evidence="1" type="ORF">QFZ26_001418</name>
</gene>
<name>A0ABU0R705_9MICO</name>
<organism evidence="1 2">
    <name type="scientific">Agromyces ramosus</name>
    <dbReference type="NCBI Taxonomy" id="33879"/>
    <lineage>
        <taxon>Bacteria</taxon>
        <taxon>Bacillati</taxon>
        <taxon>Actinomycetota</taxon>
        <taxon>Actinomycetes</taxon>
        <taxon>Micrococcales</taxon>
        <taxon>Microbacteriaceae</taxon>
        <taxon>Agromyces</taxon>
    </lineage>
</organism>
<protein>
    <submittedName>
        <fullName evidence="1">Uncharacterized protein</fullName>
    </submittedName>
</protein>
<dbReference type="EMBL" id="JAUSYY010000001">
    <property type="protein sequence ID" value="MDQ0893863.1"/>
    <property type="molecule type" value="Genomic_DNA"/>
</dbReference>
<sequence>MAPLLIAATPTEVARVPAAPREHGTVDARHGWRELSRLEQRLAERRGLVGGHARVGKGLSRDDAKGPFGGCTNGPFDVYSYPAAMAFDFSRSNSPWLMVPASSRALAFAISSVELVLATLRM</sequence>
<keyword evidence="2" id="KW-1185">Reference proteome</keyword>
<reference evidence="1 2" key="1">
    <citation type="submission" date="2023-07" db="EMBL/GenBank/DDBJ databases">
        <title>Comparative genomics of wheat-associated soil bacteria to identify genetic determinants of phenazine resistance.</title>
        <authorList>
            <person name="Mouncey N."/>
        </authorList>
    </citation>
    <scope>NUCLEOTIDE SEQUENCE [LARGE SCALE GENOMIC DNA]</scope>
    <source>
        <strain evidence="1 2">V3I3</strain>
    </source>
</reference>
<comment type="caution">
    <text evidence="1">The sequence shown here is derived from an EMBL/GenBank/DDBJ whole genome shotgun (WGS) entry which is preliminary data.</text>
</comment>